<dbReference type="GO" id="GO:0005829">
    <property type="term" value="C:cytosol"/>
    <property type="evidence" value="ECO:0007669"/>
    <property type="project" value="TreeGrafter"/>
</dbReference>
<gene>
    <name evidence="2" type="ordered locus">Ccur_01820</name>
</gene>
<dbReference type="KEGG" id="ccu:Ccur_01820"/>
<keyword evidence="1" id="KW-0238">DNA-binding</keyword>
<dbReference type="InterPro" id="IPR000944">
    <property type="entry name" value="Tscrpt_reg_Rrf2"/>
</dbReference>
<dbReference type="HOGENOM" id="CLU_107144_0_1_11"/>
<dbReference type="EMBL" id="CP001682">
    <property type="protein sequence ID" value="ACU93913.1"/>
    <property type="molecule type" value="Genomic_DNA"/>
</dbReference>
<dbReference type="eggNOG" id="COG1959">
    <property type="taxonomic scope" value="Bacteria"/>
</dbReference>
<organism evidence="2 3">
    <name type="scientific">Cryptobacterium curtum (strain ATCC 700683 / DSM 15641 / CCUG 43107 / 12-3)</name>
    <dbReference type="NCBI Taxonomy" id="469378"/>
    <lineage>
        <taxon>Bacteria</taxon>
        <taxon>Bacillati</taxon>
        <taxon>Actinomycetota</taxon>
        <taxon>Coriobacteriia</taxon>
        <taxon>Eggerthellales</taxon>
        <taxon>Eggerthellaceae</taxon>
        <taxon>Cryptobacterium</taxon>
    </lineage>
</organism>
<dbReference type="PROSITE" id="PS51197">
    <property type="entry name" value="HTH_RRF2_2"/>
    <property type="match status" value="1"/>
</dbReference>
<keyword evidence="3" id="KW-1185">Reference proteome</keyword>
<dbReference type="PANTHER" id="PTHR33221">
    <property type="entry name" value="WINGED HELIX-TURN-HELIX TRANSCRIPTIONAL REGULATOR, RRF2 FAMILY"/>
    <property type="match status" value="1"/>
</dbReference>
<name>C7MLV7_CRYCD</name>
<dbReference type="Gene3D" id="1.10.10.10">
    <property type="entry name" value="Winged helix-like DNA-binding domain superfamily/Winged helix DNA-binding domain"/>
    <property type="match status" value="1"/>
</dbReference>
<sequence>MQISTKGRYALRFLLDLCQHQGTGPVPLKDIAQRQGISKKYLEQVIALLNPTGILQVTRGYQGGYRLAKAPRDITVADVLAVTESGFTAGAASTGTNVDTTERSASLLSSNETMLEPIWEGLEQTVNDYLAEISLQDIIDRYTPTIEYFI</sequence>
<protein>
    <submittedName>
        <fullName evidence="2">Rrf2 family protein, putative transcriptional regulator</fullName>
    </submittedName>
</protein>
<accession>C7MLV7</accession>
<evidence type="ECO:0000313" key="2">
    <source>
        <dbReference type="EMBL" id="ACU93913.1"/>
    </source>
</evidence>
<dbReference type="Proteomes" id="UP000000954">
    <property type="component" value="Chromosome"/>
</dbReference>
<dbReference type="SUPFAM" id="SSF46785">
    <property type="entry name" value="Winged helix' DNA-binding domain"/>
    <property type="match status" value="1"/>
</dbReference>
<dbReference type="InterPro" id="IPR036388">
    <property type="entry name" value="WH-like_DNA-bd_sf"/>
</dbReference>
<dbReference type="NCBIfam" id="TIGR00738">
    <property type="entry name" value="rrf2_super"/>
    <property type="match status" value="1"/>
</dbReference>
<dbReference type="PANTHER" id="PTHR33221:SF5">
    <property type="entry name" value="HTH-TYPE TRANSCRIPTIONAL REGULATOR ISCR"/>
    <property type="match status" value="1"/>
</dbReference>
<proteinExistence type="predicted"/>
<dbReference type="GO" id="GO:0003700">
    <property type="term" value="F:DNA-binding transcription factor activity"/>
    <property type="evidence" value="ECO:0007669"/>
    <property type="project" value="TreeGrafter"/>
</dbReference>
<dbReference type="STRING" id="469378.Ccur_01820"/>
<dbReference type="OrthoDB" id="9808360at2"/>
<dbReference type="Pfam" id="PF02082">
    <property type="entry name" value="Rrf2"/>
    <property type="match status" value="1"/>
</dbReference>
<dbReference type="GO" id="GO:0003677">
    <property type="term" value="F:DNA binding"/>
    <property type="evidence" value="ECO:0007669"/>
    <property type="project" value="UniProtKB-KW"/>
</dbReference>
<evidence type="ECO:0000313" key="3">
    <source>
        <dbReference type="Proteomes" id="UP000000954"/>
    </source>
</evidence>
<evidence type="ECO:0000256" key="1">
    <source>
        <dbReference type="ARBA" id="ARBA00023125"/>
    </source>
</evidence>
<dbReference type="InterPro" id="IPR036390">
    <property type="entry name" value="WH_DNA-bd_sf"/>
</dbReference>
<dbReference type="AlphaFoldDB" id="C7MLV7"/>
<dbReference type="RefSeq" id="WP_012802602.1">
    <property type="nucleotide sequence ID" value="NC_013170.1"/>
</dbReference>
<reference evidence="2 3" key="1">
    <citation type="journal article" date="2009" name="Stand. Genomic Sci.">
        <title>Complete genome sequence of Cryptobacterium curtum type strain (12-3).</title>
        <authorList>
            <person name="Mavrommatis K."/>
            <person name="Pukall R."/>
            <person name="Rohde C."/>
            <person name="Chen F."/>
            <person name="Sims D."/>
            <person name="Brettin T."/>
            <person name="Kuske C."/>
            <person name="Detter J.C."/>
            <person name="Han C."/>
            <person name="Lapidus A."/>
            <person name="Copeland A."/>
            <person name="Glavina Del Rio T."/>
            <person name="Nolan M."/>
            <person name="Lucas S."/>
            <person name="Tice H."/>
            <person name="Cheng J.F."/>
            <person name="Bruce D."/>
            <person name="Goodwin L."/>
            <person name="Pitluck S."/>
            <person name="Ovchinnikova G."/>
            <person name="Pati A."/>
            <person name="Ivanova N."/>
            <person name="Chen A."/>
            <person name="Palaniappan K."/>
            <person name="Chain P."/>
            <person name="D'haeseleer P."/>
            <person name="Goker M."/>
            <person name="Bristow J."/>
            <person name="Eisen J.A."/>
            <person name="Markowitz V."/>
            <person name="Hugenholtz P."/>
            <person name="Rohde M."/>
            <person name="Klenk H.P."/>
            <person name="Kyrpides N.C."/>
        </authorList>
    </citation>
    <scope>NUCLEOTIDE SEQUENCE [LARGE SCALE GENOMIC DNA]</scope>
    <source>
        <strain evidence="3">ATCC 700683 / DSM 15641 / 12-3</strain>
    </source>
</reference>